<proteinExistence type="predicted"/>
<evidence type="ECO:0000313" key="2">
    <source>
        <dbReference type="Proteomes" id="UP000828390"/>
    </source>
</evidence>
<dbReference type="AlphaFoldDB" id="A0A9D4MS73"/>
<reference evidence="1" key="1">
    <citation type="journal article" date="2019" name="bioRxiv">
        <title>The Genome of the Zebra Mussel, Dreissena polymorpha: A Resource for Invasive Species Research.</title>
        <authorList>
            <person name="McCartney M.A."/>
            <person name="Auch B."/>
            <person name="Kono T."/>
            <person name="Mallez S."/>
            <person name="Zhang Y."/>
            <person name="Obille A."/>
            <person name="Becker A."/>
            <person name="Abrahante J.E."/>
            <person name="Garbe J."/>
            <person name="Badalamenti J.P."/>
            <person name="Herman A."/>
            <person name="Mangelson H."/>
            <person name="Liachko I."/>
            <person name="Sullivan S."/>
            <person name="Sone E.D."/>
            <person name="Koren S."/>
            <person name="Silverstein K.A.T."/>
            <person name="Beckman K.B."/>
            <person name="Gohl D.M."/>
        </authorList>
    </citation>
    <scope>NUCLEOTIDE SEQUENCE</scope>
    <source>
        <strain evidence="1">Duluth1</strain>
        <tissue evidence="1">Whole animal</tissue>
    </source>
</reference>
<gene>
    <name evidence="1" type="ORF">DPMN_004182</name>
</gene>
<dbReference type="Proteomes" id="UP000828390">
    <property type="component" value="Unassembled WGS sequence"/>
</dbReference>
<evidence type="ECO:0000313" key="1">
    <source>
        <dbReference type="EMBL" id="KAH3880272.1"/>
    </source>
</evidence>
<accession>A0A9D4MS73</accession>
<reference evidence="1" key="2">
    <citation type="submission" date="2020-11" db="EMBL/GenBank/DDBJ databases">
        <authorList>
            <person name="McCartney M.A."/>
            <person name="Auch B."/>
            <person name="Kono T."/>
            <person name="Mallez S."/>
            <person name="Becker A."/>
            <person name="Gohl D.M."/>
            <person name="Silverstein K.A.T."/>
            <person name="Koren S."/>
            <person name="Bechman K.B."/>
            <person name="Herman A."/>
            <person name="Abrahante J.E."/>
            <person name="Garbe J."/>
        </authorList>
    </citation>
    <scope>NUCLEOTIDE SEQUENCE</scope>
    <source>
        <strain evidence="1">Duluth1</strain>
        <tissue evidence="1">Whole animal</tissue>
    </source>
</reference>
<keyword evidence="2" id="KW-1185">Reference proteome</keyword>
<dbReference type="EMBL" id="JAIWYP010000001">
    <property type="protein sequence ID" value="KAH3880272.1"/>
    <property type="molecule type" value="Genomic_DNA"/>
</dbReference>
<name>A0A9D4MS73_DREPO</name>
<organism evidence="1 2">
    <name type="scientific">Dreissena polymorpha</name>
    <name type="common">Zebra mussel</name>
    <name type="synonym">Mytilus polymorpha</name>
    <dbReference type="NCBI Taxonomy" id="45954"/>
    <lineage>
        <taxon>Eukaryota</taxon>
        <taxon>Metazoa</taxon>
        <taxon>Spiralia</taxon>
        <taxon>Lophotrochozoa</taxon>
        <taxon>Mollusca</taxon>
        <taxon>Bivalvia</taxon>
        <taxon>Autobranchia</taxon>
        <taxon>Heteroconchia</taxon>
        <taxon>Euheterodonta</taxon>
        <taxon>Imparidentia</taxon>
        <taxon>Neoheterodontei</taxon>
        <taxon>Myida</taxon>
        <taxon>Dreissenoidea</taxon>
        <taxon>Dreissenidae</taxon>
        <taxon>Dreissena</taxon>
    </lineage>
</organism>
<sequence>MLTSNLVVERAKTAEIEVRMTQREAGVDVDLEAPRLEATTTKLTTVKNPGLVAAPSGRAFSNDEPGNTPY</sequence>
<comment type="caution">
    <text evidence="1">The sequence shown here is derived from an EMBL/GenBank/DDBJ whole genome shotgun (WGS) entry which is preliminary data.</text>
</comment>
<protein>
    <submittedName>
        <fullName evidence="1">Uncharacterized protein</fullName>
    </submittedName>
</protein>